<dbReference type="Proteomes" id="UP000195321">
    <property type="component" value="Unassembled WGS sequence"/>
</dbReference>
<protein>
    <submittedName>
        <fullName evidence="7">ABC transporter permease</fullName>
    </submittedName>
</protein>
<comment type="subcellular location">
    <subcellularLocation>
        <location evidence="1">Cell membrane</location>
        <topology evidence="1">Multi-pass membrane protein</topology>
    </subcellularLocation>
</comment>
<reference evidence="7 8" key="1">
    <citation type="submission" date="2017-02" db="EMBL/GenBank/DDBJ databases">
        <title>Bacillus pseudomycoides isolate FSL K6-0042.</title>
        <authorList>
            <person name="Kovac J."/>
        </authorList>
    </citation>
    <scope>NUCLEOTIDE SEQUENCE [LARGE SCALE GENOMIC DNA]</scope>
    <source>
        <strain evidence="7 8">FSL K6-0042</strain>
    </source>
</reference>
<dbReference type="Pfam" id="PF02687">
    <property type="entry name" value="FtsX"/>
    <property type="match status" value="1"/>
</dbReference>
<evidence type="ECO:0000313" key="8">
    <source>
        <dbReference type="Proteomes" id="UP000195321"/>
    </source>
</evidence>
<comment type="caution">
    <text evidence="7">The sequence shown here is derived from an EMBL/GenBank/DDBJ whole genome shotgun (WGS) entry which is preliminary data.</text>
</comment>
<gene>
    <name evidence="7" type="ORF">BW425_17660</name>
</gene>
<dbReference type="GO" id="GO:0005886">
    <property type="term" value="C:plasma membrane"/>
    <property type="evidence" value="ECO:0007669"/>
    <property type="project" value="UniProtKB-SubCell"/>
</dbReference>
<evidence type="ECO:0000256" key="5">
    <source>
        <dbReference type="ARBA" id="ARBA00023136"/>
    </source>
</evidence>
<feature type="domain" description="ABC3 transporter permease C-terminal" evidence="6">
    <location>
        <begin position="63"/>
        <end position="167"/>
    </location>
</feature>
<keyword evidence="5" id="KW-0472">Membrane</keyword>
<evidence type="ECO:0000256" key="3">
    <source>
        <dbReference type="ARBA" id="ARBA00022692"/>
    </source>
</evidence>
<keyword evidence="3" id="KW-0812">Transmembrane</keyword>
<evidence type="ECO:0000313" key="7">
    <source>
        <dbReference type="EMBL" id="OUM47588.1"/>
    </source>
</evidence>
<dbReference type="PANTHER" id="PTHR46795:SF3">
    <property type="entry name" value="ABC TRANSPORTER PERMEASE"/>
    <property type="match status" value="1"/>
</dbReference>
<evidence type="ECO:0000256" key="2">
    <source>
        <dbReference type="ARBA" id="ARBA00022475"/>
    </source>
</evidence>
<accession>A0A1Y3MAW6</accession>
<proteinExistence type="predicted"/>
<evidence type="ECO:0000256" key="1">
    <source>
        <dbReference type="ARBA" id="ARBA00004651"/>
    </source>
</evidence>
<keyword evidence="4" id="KW-1133">Transmembrane helix</keyword>
<sequence>MSLFRLAKKNIQNYAVQRLKQFIWIAMSTMLYFFIISIQSNEAVIEKTQHIPFLLATLYYGEVLLFFVCTAVTYQMTKRFLKNRKQELLLYETAGMKKRKIFCLLCQEQFLIYGGAILFGFIHGMLFLKLFTVIFIKLIGVHGINSVPITLYALSITTMLVVIIILLSIWQCYKFIQEFKREQLYKVEEKA</sequence>
<dbReference type="PANTHER" id="PTHR46795">
    <property type="entry name" value="ABC TRANSPORTER PERMEASE-RELATED-RELATED"/>
    <property type="match status" value="1"/>
</dbReference>
<name>A0A1Y3MAW6_9BACI</name>
<dbReference type="RefSeq" id="WP_016115760.1">
    <property type="nucleotide sequence ID" value="NZ_CP189809.1"/>
</dbReference>
<evidence type="ECO:0000259" key="6">
    <source>
        <dbReference type="Pfam" id="PF02687"/>
    </source>
</evidence>
<keyword evidence="2" id="KW-1003">Cell membrane</keyword>
<dbReference type="EMBL" id="MWPX01000021">
    <property type="protein sequence ID" value="OUM47588.1"/>
    <property type="molecule type" value="Genomic_DNA"/>
</dbReference>
<dbReference type="InterPro" id="IPR003838">
    <property type="entry name" value="ABC3_permease_C"/>
</dbReference>
<dbReference type="InterPro" id="IPR052536">
    <property type="entry name" value="ABC-4_Integral_Memb_Prot"/>
</dbReference>
<evidence type="ECO:0000256" key="4">
    <source>
        <dbReference type="ARBA" id="ARBA00022989"/>
    </source>
</evidence>
<organism evidence="7 8">
    <name type="scientific">Bacillus pseudomycoides</name>
    <dbReference type="NCBI Taxonomy" id="64104"/>
    <lineage>
        <taxon>Bacteria</taxon>
        <taxon>Bacillati</taxon>
        <taxon>Bacillota</taxon>
        <taxon>Bacilli</taxon>
        <taxon>Bacillales</taxon>
        <taxon>Bacillaceae</taxon>
        <taxon>Bacillus</taxon>
        <taxon>Bacillus cereus group</taxon>
    </lineage>
</organism>
<dbReference type="AlphaFoldDB" id="A0A1Y3MAW6"/>